<keyword evidence="1" id="KW-1133">Transmembrane helix</keyword>
<dbReference type="AlphaFoldDB" id="A0AAV4WNJ9"/>
<feature type="transmembrane region" description="Helical" evidence="1">
    <location>
        <begin position="106"/>
        <end position="125"/>
    </location>
</feature>
<protein>
    <submittedName>
        <fullName evidence="2">Uncharacterized protein</fullName>
    </submittedName>
</protein>
<accession>A0AAV4WNJ9</accession>
<sequence length="149" mass="16943">MAERKEKPNYLSAVPCHRTICRFSLSFARGRLQATSLFPRFYLFICPFLGDPAVCANRVNGFASWCRGAIEWGCCILFAENQQLLFSKKSYWKTTAEAGSRVDRSVVLVMCLILFFANADMIFSISGSNVVFQYICQYNDKETHGHGRI</sequence>
<reference evidence="2 3" key="1">
    <citation type="submission" date="2021-06" db="EMBL/GenBank/DDBJ databases">
        <title>Caerostris extrusa draft genome.</title>
        <authorList>
            <person name="Kono N."/>
            <person name="Arakawa K."/>
        </authorList>
    </citation>
    <scope>NUCLEOTIDE SEQUENCE [LARGE SCALE GENOMIC DNA]</scope>
</reference>
<keyword evidence="1" id="KW-0812">Transmembrane</keyword>
<evidence type="ECO:0000313" key="3">
    <source>
        <dbReference type="Proteomes" id="UP001054945"/>
    </source>
</evidence>
<keyword evidence="3" id="KW-1185">Reference proteome</keyword>
<dbReference type="EMBL" id="BPLR01016394">
    <property type="protein sequence ID" value="GIY83521.1"/>
    <property type="molecule type" value="Genomic_DNA"/>
</dbReference>
<evidence type="ECO:0000256" key="1">
    <source>
        <dbReference type="SAM" id="Phobius"/>
    </source>
</evidence>
<proteinExistence type="predicted"/>
<keyword evidence="1" id="KW-0472">Membrane</keyword>
<name>A0AAV4WNJ9_CAEEX</name>
<comment type="caution">
    <text evidence="2">The sequence shown here is derived from an EMBL/GenBank/DDBJ whole genome shotgun (WGS) entry which is preliminary data.</text>
</comment>
<gene>
    <name evidence="2" type="ORF">CEXT_794561</name>
</gene>
<organism evidence="2 3">
    <name type="scientific">Caerostris extrusa</name>
    <name type="common">Bark spider</name>
    <name type="synonym">Caerostris bankana</name>
    <dbReference type="NCBI Taxonomy" id="172846"/>
    <lineage>
        <taxon>Eukaryota</taxon>
        <taxon>Metazoa</taxon>
        <taxon>Ecdysozoa</taxon>
        <taxon>Arthropoda</taxon>
        <taxon>Chelicerata</taxon>
        <taxon>Arachnida</taxon>
        <taxon>Araneae</taxon>
        <taxon>Araneomorphae</taxon>
        <taxon>Entelegynae</taxon>
        <taxon>Araneoidea</taxon>
        <taxon>Araneidae</taxon>
        <taxon>Caerostris</taxon>
    </lineage>
</organism>
<evidence type="ECO:0000313" key="2">
    <source>
        <dbReference type="EMBL" id="GIY83521.1"/>
    </source>
</evidence>
<dbReference type="Proteomes" id="UP001054945">
    <property type="component" value="Unassembled WGS sequence"/>
</dbReference>